<dbReference type="InterPro" id="IPR030400">
    <property type="entry name" value="Sedolisin_dom"/>
</dbReference>
<feature type="chain" id="PRO_5004548288" description="Peptidase S53 domain-containing protein" evidence="3">
    <location>
        <begin position="23"/>
        <end position="605"/>
    </location>
</feature>
<evidence type="ECO:0000256" key="2">
    <source>
        <dbReference type="SAM" id="MobiDB-lite"/>
    </source>
</evidence>
<dbReference type="PANTHER" id="PTHR14218">
    <property type="entry name" value="PROTEASE S8 TRIPEPTIDYL PEPTIDASE I CLN2"/>
    <property type="match status" value="1"/>
</dbReference>
<evidence type="ECO:0000256" key="3">
    <source>
        <dbReference type="SAM" id="SignalP"/>
    </source>
</evidence>
<organism evidence="5 6">
    <name type="scientific">Dactylellina haptotyla (strain CBS 200.50)</name>
    <name type="common">Nematode-trapping fungus</name>
    <name type="synonym">Monacrosporium haptotylum</name>
    <dbReference type="NCBI Taxonomy" id="1284197"/>
    <lineage>
        <taxon>Eukaryota</taxon>
        <taxon>Fungi</taxon>
        <taxon>Dikarya</taxon>
        <taxon>Ascomycota</taxon>
        <taxon>Pezizomycotina</taxon>
        <taxon>Orbiliomycetes</taxon>
        <taxon>Orbiliales</taxon>
        <taxon>Orbiliaceae</taxon>
        <taxon>Dactylellina</taxon>
    </lineage>
</organism>
<keyword evidence="6" id="KW-1185">Reference proteome</keyword>
<proteinExistence type="predicted"/>
<dbReference type="EMBL" id="AQGS01000824">
    <property type="protein sequence ID" value="EPS36741.1"/>
    <property type="molecule type" value="Genomic_DNA"/>
</dbReference>
<dbReference type="InterPro" id="IPR036852">
    <property type="entry name" value="Peptidase_S8/S53_dom_sf"/>
</dbReference>
<accession>S8A6I6</accession>
<gene>
    <name evidence="5" type="ORF">H072_9712</name>
</gene>
<feature type="region of interest" description="Disordered" evidence="2">
    <location>
        <begin position="306"/>
        <end position="326"/>
    </location>
</feature>
<feature type="domain" description="Peptidase S53" evidence="4">
    <location>
        <begin position="256"/>
        <end position="605"/>
    </location>
</feature>
<sequence>MLAKSFVSALLIVSASAAAVAGTPTKRAVQTAWGTVSSDAVVQDGPDPLSASQDTIASTIAPAMLSAFPIHVRPRFMNKYIEIPITMTGNLLTKEVSVLNVAVNTSTPLELRICVDQPKNISPVEQIIIEAGCPESPYKNETSSGKAKDRIDIKKKASPQDFGIINKNGCIAVKSAVRMAELNNKSYRQSWSDGGEPMHTLSYRVLISLQSSLDLIQPTNKFPYMSKRGDSVVKAYAFPHASRIRGRAISPAADKTITLSCIAQLYDYAGGSSIPSSANKIGVVGFVLHVAQTKGLKQFLNRCTSSKAKGSPRYATGKSDGTQDLNPNARIDKASFDIKYTRGINIANSYQSMFYPLGQVTDVRWLKAMIKEKHSGRALRISIGKKEQHQQESDKLTKAKKLYNLSMHLGLRGISAKGYIGSCRISFKPDAHASHRPSISNLYENSDTVPETITYASFPNPLESFGGPNYKKSVVDESLEDSKDRKFQAGESAAAGMASTDSTRTASLRFIKKGRRGEGISVPAPILTSAVTMLNDKRAKDGKLPVGLMPVGILSPRLQTDSAEDALRDISAGKSLGGKKTGSGFSWRVWDSNTRMGTAGLKIPV</sequence>
<protein>
    <recommendedName>
        <fullName evidence="4">Peptidase S53 domain-containing protein</fullName>
    </recommendedName>
</protein>
<dbReference type="Proteomes" id="UP000015100">
    <property type="component" value="Unassembled WGS sequence"/>
</dbReference>
<evidence type="ECO:0000256" key="1">
    <source>
        <dbReference type="PROSITE-ProRule" id="PRU01032"/>
    </source>
</evidence>
<comment type="caution">
    <text evidence="5">The sequence shown here is derived from an EMBL/GenBank/DDBJ whole genome shotgun (WGS) entry which is preliminary data.</text>
</comment>
<reference evidence="6" key="2">
    <citation type="submission" date="2013-04" db="EMBL/GenBank/DDBJ databases">
        <title>Genomic mechanisms accounting for the adaptation to parasitism in nematode-trapping fungi.</title>
        <authorList>
            <person name="Ahren D.G."/>
        </authorList>
    </citation>
    <scope>NUCLEOTIDE SEQUENCE [LARGE SCALE GENOMIC DNA]</scope>
    <source>
        <strain evidence="6">CBS 200.50</strain>
    </source>
</reference>
<keyword evidence="3" id="KW-0732">Signal</keyword>
<dbReference type="PROSITE" id="PS51695">
    <property type="entry name" value="SEDOLISIN"/>
    <property type="match status" value="1"/>
</dbReference>
<comment type="caution">
    <text evidence="1">Lacks conserved residue(s) required for the propagation of feature annotation.</text>
</comment>
<evidence type="ECO:0000313" key="6">
    <source>
        <dbReference type="Proteomes" id="UP000015100"/>
    </source>
</evidence>
<dbReference type="GO" id="GO:0008240">
    <property type="term" value="F:tripeptidyl-peptidase activity"/>
    <property type="evidence" value="ECO:0007669"/>
    <property type="project" value="TreeGrafter"/>
</dbReference>
<evidence type="ECO:0000313" key="5">
    <source>
        <dbReference type="EMBL" id="EPS36741.1"/>
    </source>
</evidence>
<dbReference type="HOGENOM" id="CLU_451279_0_0_1"/>
<name>S8A6I6_DACHA</name>
<evidence type="ECO:0000259" key="4">
    <source>
        <dbReference type="PROSITE" id="PS51695"/>
    </source>
</evidence>
<dbReference type="InterPro" id="IPR050819">
    <property type="entry name" value="Tripeptidyl-peptidase_I"/>
</dbReference>
<feature type="signal peptide" evidence="3">
    <location>
        <begin position="1"/>
        <end position="22"/>
    </location>
</feature>
<dbReference type="AlphaFoldDB" id="S8A6I6"/>
<reference evidence="5 6" key="1">
    <citation type="journal article" date="2013" name="PLoS Genet.">
        <title>Genomic mechanisms accounting for the adaptation to parasitism in nematode-trapping fungi.</title>
        <authorList>
            <person name="Meerupati T."/>
            <person name="Andersson K.M."/>
            <person name="Friman E."/>
            <person name="Kumar D."/>
            <person name="Tunlid A."/>
            <person name="Ahren D."/>
        </authorList>
    </citation>
    <scope>NUCLEOTIDE SEQUENCE [LARGE SCALE GENOMIC DNA]</scope>
    <source>
        <strain evidence="5 6">CBS 200.50</strain>
    </source>
</reference>
<dbReference type="PANTHER" id="PTHR14218:SF15">
    <property type="entry name" value="TRIPEPTIDYL-PEPTIDASE 1"/>
    <property type="match status" value="1"/>
</dbReference>
<dbReference type="STRING" id="1284197.S8A6I6"/>
<dbReference type="Gene3D" id="3.40.50.200">
    <property type="entry name" value="Peptidase S8/S53 domain"/>
    <property type="match status" value="1"/>
</dbReference>
<dbReference type="GO" id="GO:0004252">
    <property type="term" value="F:serine-type endopeptidase activity"/>
    <property type="evidence" value="ECO:0007669"/>
    <property type="project" value="InterPro"/>
</dbReference>
<dbReference type="GO" id="GO:0006508">
    <property type="term" value="P:proteolysis"/>
    <property type="evidence" value="ECO:0007669"/>
    <property type="project" value="InterPro"/>
</dbReference>